<dbReference type="SMART" id="SM00554">
    <property type="entry name" value="FAS1"/>
    <property type="match status" value="1"/>
</dbReference>
<proteinExistence type="inferred from homology"/>
<evidence type="ECO:0000313" key="12">
    <source>
        <dbReference type="Proteomes" id="UP001159364"/>
    </source>
</evidence>
<dbReference type="GO" id="GO:0098552">
    <property type="term" value="C:side of membrane"/>
    <property type="evidence" value="ECO:0007669"/>
    <property type="project" value="UniProtKB-KW"/>
</dbReference>
<reference evidence="11 12" key="1">
    <citation type="submission" date="2021-09" db="EMBL/GenBank/DDBJ databases">
        <title>Genomic insights and catalytic innovation underlie evolution of tropane alkaloids biosynthesis.</title>
        <authorList>
            <person name="Wang Y.-J."/>
            <person name="Tian T."/>
            <person name="Huang J.-P."/>
            <person name="Huang S.-X."/>
        </authorList>
    </citation>
    <scope>NUCLEOTIDE SEQUENCE [LARGE SCALE GENOMIC DNA]</scope>
    <source>
        <strain evidence="11">KIB-2018</strain>
        <tissue evidence="11">Leaf</tissue>
    </source>
</reference>
<protein>
    <recommendedName>
        <fullName evidence="10">FAS1 domain-containing protein</fullName>
    </recommendedName>
</protein>
<dbReference type="FunFam" id="2.30.180.10:FF:000012">
    <property type="entry name" value="Fasciclin-like arabinogalactan protein 7"/>
    <property type="match status" value="1"/>
</dbReference>
<feature type="region of interest" description="Disordered" evidence="8">
    <location>
        <begin position="204"/>
        <end position="239"/>
    </location>
</feature>
<comment type="function">
    <text evidence="7">May be a cell surface adhesion protein.</text>
</comment>
<accession>A0AAV8S8E7</accession>
<comment type="similarity">
    <text evidence="2">Belongs to the fasciclin-like AGP family.</text>
</comment>
<dbReference type="AlphaFoldDB" id="A0AAV8S8E7"/>
<dbReference type="PANTHER" id="PTHR32077:SF3">
    <property type="entry name" value="FASCICLIN-LIKE ARABINOGALACTAN PROTEIN 7"/>
    <property type="match status" value="1"/>
</dbReference>
<evidence type="ECO:0000256" key="8">
    <source>
        <dbReference type="SAM" id="MobiDB-lite"/>
    </source>
</evidence>
<feature type="domain" description="FAS1" evidence="10">
    <location>
        <begin position="49"/>
        <end position="192"/>
    </location>
</feature>
<comment type="subcellular location">
    <subcellularLocation>
        <location evidence="1">Cell membrane</location>
        <topology evidence="1">Lipid-anchor</topology>
        <topology evidence="1">GPI-anchor</topology>
    </subcellularLocation>
</comment>
<gene>
    <name evidence="11" type="ORF">K2173_001729</name>
</gene>
<dbReference type="SUPFAM" id="SSF82153">
    <property type="entry name" value="FAS1 domain"/>
    <property type="match status" value="1"/>
</dbReference>
<dbReference type="EMBL" id="JAIWQS010000012">
    <property type="protein sequence ID" value="KAJ8748310.1"/>
    <property type="molecule type" value="Genomic_DNA"/>
</dbReference>
<evidence type="ECO:0000256" key="3">
    <source>
        <dbReference type="ARBA" id="ARBA00022475"/>
    </source>
</evidence>
<feature type="signal peptide" evidence="9">
    <location>
        <begin position="1"/>
        <end position="23"/>
    </location>
</feature>
<keyword evidence="12" id="KW-1185">Reference proteome</keyword>
<keyword evidence="4" id="KW-0336">GPI-anchor</keyword>
<evidence type="ECO:0000256" key="5">
    <source>
        <dbReference type="ARBA" id="ARBA00022729"/>
    </source>
</evidence>
<evidence type="ECO:0000259" key="10">
    <source>
        <dbReference type="PROSITE" id="PS50213"/>
    </source>
</evidence>
<evidence type="ECO:0000256" key="4">
    <source>
        <dbReference type="ARBA" id="ARBA00022622"/>
    </source>
</evidence>
<evidence type="ECO:0000256" key="1">
    <source>
        <dbReference type="ARBA" id="ARBA00004609"/>
    </source>
</evidence>
<evidence type="ECO:0000256" key="6">
    <source>
        <dbReference type="ARBA" id="ARBA00023136"/>
    </source>
</evidence>
<dbReference type="InterPro" id="IPR000782">
    <property type="entry name" value="FAS1_domain"/>
</dbReference>
<dbReference type="InterPro" id="IPR036378">
    <property type="entry name" value="FAS1_dom_sf"/>
</dbReference>
<evidence type="ECO:0000256" key="9">
    <source>
        <dbReference type="SAM" id="SignalP"/>
    </source>
</evidence>
<dbReference type="PANTHER" id="PTHR32077">
    <property type="entry name" value="FASCICLIN-LIKE ARABINOGALACTAN PROTEIN"/>
    <property type="match status" value="1"/>
</dbReference>
<organism evidence="11 12">
    <name type="scientific">Erythroxylum novogranatense</name>
    <dbReference type="NCBI Taxonomy" id="1862640"/>
    <lineage>
        <taxon>Eukaryota</taxon>
        <taxon>Viridiplantae</taxon>
        <taxon>Streptophyta</taxon>
        <taxon>Embryophyta</taxon>
        <taxon>Tracheophyta</taxon>
        <taxon>Spermatophyta</taxon>
        <taxon>Magnoliopsida</taxon>
        <taxon>eudicotyledons</taxon>
        <taxon>Gunneridae</taxon>
        <taxon>Pentapetalae</taxon>
        <taxon>rosids</taxon>
        <taxon>fabids</taxon>
        <taxon>Malpighiales</taxon>
        <taxon>Erythroxylaceae</taxon>
        <taxon>Erythroxylum</taxon>
    </lineage>
</organism>
<feature type="chain" id="PRO_5043642210" description="FAS1 domain-containing protein" evidence="9">
    <location>
        <begin position="24"/>
        <end position="264"/>
    </location>
</feature>
<keyword evidence="5 9" id="KW-0732">Signal</keyword>
<dbReference type="InterPro" id="IPR045003">
    <property type="entry name" value="FLA_A"/>
</dbReference>
<evidence type="ECO:0000313" key="11">
    <source>
        <dbReference type="EMBL" id="KAJ8748310.1"/>
    </source>
</evidence>
<keyword evidence="6" id="KW-0472">Membrane</keyword>
<dbReference type="Gene3D" id="2.30.180.10">
    <property type="entry name" value="FAS1 domain"/>
    <property type="match status" value="1"/>
</dbReference>
<dbReference type="Pfam" id="PF02469">
    <property type="entry name" value="Fasciclin"/>
    <property type="match status" value="1"/>
</dbReference>
<dbReference type="GO" id="GO:0005886">
    <property type="term" value="C:plasma membrane"/>
    <property type="evidence" value="ECO:0007669"/>
    <property type="project" value="UniProtKB-SubCell"/>
</dbReference>
<sequence>MEIYSILLLCSTLLLFFTAPIYAQTSSPPAPTPTPTSSPSPAPAPAPAYVNLTHLLSVAGPYTTFLSYLESTKVIDTFQNQANNTEEGITVFVPPNQAFDSLKRPSLAKLTQDQLKQLMLFHALPHYYSLSDFKNLSQVGPATTFAGAGQFALNFTDTSGTVHLDSGWTRTKITSSMDSTDPVAIYRVENVLLPEAIFGTNIPPVPAPASAPETSPAADSPAADASAKIHAPGTSPPSSSHRIINLGVWSQMVFAVSGVLVLLL</sequence>
<keyword evidence="4" id="KW-0449">Lipoprotein</keyword>
<keyword evidence="3" id="KW-1003">Cell membrane</keyword>
<keyword evidence="4" id="KW-0325">Glycoprotein</keyword>
<evidence type="ECO:0000256" key="2">
    <source>
        <dbReference type="ARBA" id="ARBA00007843"/>
    </source>
</evidence>
<dbReference type="GO" id="GO:0009834">
    <property type="term" value="P:plant-type secondary cell wall biogenesis"/>
    <property type="evidence" value="ECO:0007669"/>
    <property type="project" value="TreeGrafter"/>
</dbReference>
<feature type="compositionally biased region" description="Low complexity" evidence="8">
    <location>
        <begin position="210"/>
        <end position="226"/>
    </location>
</feature>
<name>A0AAV8S8E7_9ROSI</name>
<dbReference type="Proteomes" id="UP001159364">
    <property type="component" value="Linkage Group LG12"/>
</dbReference>
<comment type="caution">
    <text evidence="11">The sequence shown here is derived from an EMBL/GenBank/DDBJ whole genome shotgun (WGS) entry which is preliminary data.</text>
</comment>
<evidence type="ECO:0000256" key="7">
    <source>
        <dbReference type="ARBA" id="ARBA00024686"/>
    </source>
</evidence>
<dbReference type="PROSITE" id="PS50213">
    <property type="entry name" value="FAS1"/>
    <property type="match status" value="1"/>
</dbReference>